<evidence type="ECO:0000313" key="8">
    <source>
        <dbReference type="EMBL" id="KAB6567014.1"/>
    </source>
</evidence>
<evidence type="ECO:0000313" key="2">
    <source>
        <dbReference type="EMBL" id="CUN41562.1"/>
    </source>
</evidence>
<evidence type="ECO:0000313" key="20">
    <source>
        <dbReference type="Proteomes" id="UP000285379"/>
    </source>
</evidence>
<evidence type="ECO:0000313" key="3">
    <source>
        <dbReference type="EMBL" id="KAB3853169.1"/>
    </source>
</evidence>
<dbReference type="Proteomes" id="UP000483142">
    <property type="component" value="Unassembled WGS sequence"/>
</dbReference>
<dbReference type="Proteomes" id="UP001199363">
    <property type="component" value="Unassembled WGS sequence"/>
</dbReference>
<dbReference type="AlphaFoldDB" id="A0A173WPU7"/>
<dbReference type="Proteomes" id="UP000286392">
    <property type="component" value="Unassembled WGS sequence"/>
</dbReference>
<evidence type="ECO:0000313" key="5">
    <source>
        <dbReference type="EMBL" id="KAB6456475.1"/>
    </source>
</evidence>
<dbReference type="EMBL" id="JAHOGA010000071">
    <property type="protein sequence ID" value="MBV3490653.1"/>
    <property type="molecule type" value="Genomic_DNA"/>
</dbReference>
<reference evidence="13" key="10">
    <citation type="submission" date="2023-01" db="EMBL/GenBank/DDBJ databases">
        <title>Human gut microbiome strain richness.</title>
        <authorList>
            <person name="Chen-Liaw A."/>
        </authorList>
    </citation>
    <scope>NUCLEOTIDE SEQUENCE</scope>
    <source>
        <strain evidence="13">H9_m1001271B151109d0_201107</strain>
    </source>
</reference>
<dbReference type="Proteomes" id="UP000524321">
    <property type="component" value="Unassembled WGS sequence"/>
</dbReference>
<dbReference type="Proteomes" id="UP000469427">
    <property type="component" value="Unassembled WGS sequence"/>
</dbReference>
<evidence type="ECO:0000313" key="16">
    <source>
        <dbReference type="EMBL" id="RGV06784.1"/>
    </source>
</evidence>
<reference evidence="15 29" key="5">
    <citation type="submission" date="2020-04" db="EMBL/GenBank/DDBJ databases">
        <authorList>
            <person name="Pieper L."/>
        </authorList>
    </citation>
    <scope>NUCLEOTIDE SEQUENCE [LARGE SCALE GENOMIC DNA]</scope>
    <source>
        <strain evidence="15 29">B33</strain>
    </source>
</reference>
<reference evidence="15 29" key="6">
    <citation type="submission" date="2020-07" db="EMBL/GenBank/DDBJ databases">
        <title>Bacterial metabolism rescues the inhibition of intestinal drug absorption by food and drug additives.</title>
        <authorList>
            <person name="Zou L."/>
            <person name="Spanogiannopoulos P."/>
            <person name="Chien H.-C."/>
            <person name="Pieper L.M."/>
            <person name="Cai W."/>
            <person name="Khuri N."/>
            <person name="Pottel J."/>
            <person name="Vora B."/>
            <person name="Ni Z."/>
            <person name="Tsakalozou E."/>
            <person name="Zhang W."/>
            <person name="Shoichet B.K."/>
            <person name="Giacomini K.M."/>
            <person name="Turnbaugh P.J."/>
        </authorList>
    </citation>
    <scope>NUCLEOTIDE SEQUENCE [LARGE SCALE GENOMIC DNA]</scope>
    <source>
        <strain evidence="15 29">B33</strain>
    </source>
</reference>
<reference evidence="4 23" key="4">
    <citation type="submission" date="2019-10" db="EMBL/GenBank/DDBJ databases">
        <title>Genome Sequence and Assembly of iSURF_14.</title>
        <authorList>
            <person name="Wucher B.R."/>
            <person name="Ruoff K.L."/>
            <person name="Price C.E."/>
            <person name="Valls R.R."/>
            <person name="O'Toole G.A."/>
        </authorList>
    </citation>
    <scope>NUCLEOTIDE SEQUENCE [LARGE SCALE GENOMIC DNA]</scope>
    <source>
        <strain evidence="4 23">ANK132K_3B</strain>
    </source>
</reference>
<evidence type="ECO:0000313" key="28">
    <source>
        <dbReference type="Proteomes" id="UP000483142"/>
    </source>
</evidence>
<reference evidence="2 19" key="1">
    <citation type="submission" date="2015-09" db="EMBL/GenBank/DDBJ databases">
        <authorList>
            <consortium name="Pathogen Informatics"/>
        </authorList>
    </citation>
    <scope>NUCLEOTIDE SEQUENCE [LARGE SCALE GENOMIC DNA]</scope>
    <source>
        <strain evidence="2 19">2789STDY5834842</strain>
    </source>
</reference>
<dbReference type="SMART" id="SM00382">
    <property type="entry name" value="AAA"/>
    <property type="match status" value="1"/>
</dbReference>
<dbReference type="EMBL" id="JAHPYS010000025">
    <property type="protein sequence ID" value="MBU9139589.1"/>
    <property type="molecule type" value="Genomic_DNA"/>
</dbReference>
<proteinExistence type="predicted"/>
<dbReference type="Proteomes" id="UP000285379">
    <property type="component" value="Unassembled WGS sequence"/>
</dbReference>
<dbReference type="OMA" id="WDDELHT"/>
<sequence length="445" mass="51347">MILKKITIENFRCFKNYEVDLTPGITVFIGKNGAGKTSLLNAIRYGLSVFFSNDSTMGDDLLISGNPDLKVISTLATDFYRAQNADLPAVDLTINMEAEFNDIPLNWEYYKRSTSGASLFVSKYQQAYRTLMAEYHNSDQLPLFVFYSDSFPHIDTRTSDFAKKAIKEQGYIIRNFAYYKWNSEVSCTSIWQNRFINSMLKQISLNDSDPLNSKEVEYIKNKLRTFSEPINSALEEKDDFEIKDFFPVVDDKTLSLYLRLKNERDVIFDNLPAGYKRLYSIAFDLAYRLYILRKTNEEDPKGIAIIDEIDLHLHPSLEQEVLARLKKTFPSIQFIVSTHSPMVLSNLKVKDTGNMIYRMQADEDTPNALPNLYGVDYSAAVYDFMGTPYADNEVKEEIEAILRLSRRGKPELVEKRKEELKSMVSEEQYINIISKINSQLAEDKY</sequence>
<dbReference type="Gene3D" id="3.40.50.300">
    <property type="entry name" value="P-loop containing nucleotide triphosphate hydrolases"/>
    <property type="match status" value="1"/>
</dbReference>
<evidence type="ECO:0000313" key="12">
    <source>
        <dbReference type="EMBL" id="MCG0341152.1"/>
    </source>
</evidence>
<dbReference type="EMBL" id="WDBI01000012">
    <property type="protein sequence ID" value="KAB6526966.1"/>
    <property type="molecule type" value="Genomic_DNA"/>
</dbReference>
<reference evidence="20 21" key="2">
    <citation type="submission" date="2018-08" db="EMBL/GenBank/DDBJ databases">
        <title>A genome reference for cultivated species of the human gut microbiota.</title>
        <authorList>
            <person name="Zou Y."/>
            <person name="Xue W."/>
            <person name="Luo G."/>
        </authorList>
    </citation>
    <scope>NUCLEOTIDE SEQUENCE [LARGE SCALE GENOMIC DNA]</scope>
    <source>
        <strain evidence="17 21">AF12-25</strain>
        <strain evidence="16 20">AF14-8</strain>
        <strain evidence="18 22">AF39-8AT</strain>
    </source>
</reference>
<evidence type="ECO:0000313" key="15">
    <source>
        <dbReference type="EMBL" id="NVB75578.1"/>
    </source>
</evidence>
<dbReference type="EMBL" id="CYZI01000001">
    <property type="protein sequence ID" value="CUN41562.1"/>
    <property type="molecule type" value="Genomic_DNA"/>
</dbReference>
<dbReference type="EMBL" id="JABWDJ010000116">
    <property type="protein sequence ID" value="NVB75578.1"/>
    <property type="molecule type" value="Genomic_DNA"/>
</dbReference>
<dbReference type="Proteomes" id="UP000285469">
    <property type="component" value="Unassembled WGS sequence"/>
</dbReference>
<dbReference type="PANTHER" id="PTHR43581:SF2">
    <property type="entry name" value="EXCINUCLEASE ATPASE SUBUNIT"/>
    <property type="match status" value="1"/>
</dbReference>
<gene>
    <name evidence="18" type="ORF">DW043_12275</name>
    <name evidence="17" type="ORF">DWV70_16545</name>
    <name evidence="16" type="ORF">DWW27_14625</name>
    <name evidence="2" type="ORF">ERS852457_00144</name>
    <name evidence="4" type="ORF">F9Z94_18420</name>
    <name evidence="3" type="ORF">GAS37_22165</name>
    <name evidence="8" type="ORF">GAY76_20590</name>
    <name evidence="7" type="ORF">GAY98_09555</name>
    <name evidence="6" type="ORF">GAZ06_02745</name>
    <name evidence="5" type="ORF">GAZ09_02005</name>
    <name evidence="15" type="ORF">HUV05_19020</name>
    <name evidence="10" type="ORF">KSX14_18935</name>
    <name evidence="9" type="ORF">KTG10_12720</name>
    <name evidence="12" type="ORF">L4X52_14330</name>
    <name evidence="11" type="ORF">LI282_20245</name>
    <name evidence="13" type="ORF">PL594_21605</name>
    <name evidence="14" type="ORF">RVY68_09195</name>
</gene>
<evidence type="ECO:0000313" key="22">
    <source>
        <dbReference type="Proteomes" id="UP000286392"/>
    </source>
</evidence>
<dbReference type="Proteomes" id="UP000758576">
    <property type="component" value="Unassembled WGS sequence"/>
</dbReference>
<evidence type="ECO:0000313" key="4">
    <source>
        <dbReference type="EMBL" id="KAB5434080.1"/>
    </source>
</evidence>
<evidence type="ECO:0000313" key="29">
    <source>
        <dbReference type="Proteomes" id="UP000524321"/>
    </source>
</evidence>
<reference evidence="11" key="8">
    <citation type="submission" date="2021-10" db="EMBL/GenBank/DDBJ databases">
        <title>Collection of gut derived symbiotic bacterial strains cultured from healthy donors.</title>
        <authorList>
            <person name="Lin H."/>
            <person name="Littmann E."/>
            <person name="Kohout C."/>
            <person name="Pamer E.G."/>
        </authorList>
    </citation>
    <scope>NUCLEOTIDE SEQUENCE</scope>
    <source>
        <strain evidence="11">DFI.1.167</strain>
    </source>
</reference>
<dbReference type="Proteomes" id="UP000470332">
    <property type="component" value="Unassembled WGS sequence"/>
</dbReference>
<evidence type="ECO:0000313" key="11">
    <source>
        <dbReference type="EMBL" id="MCB7283351.1"/>
    </source>
</evidence>
<dbReference type="SUPFAM" id="SSF52540">
    <property type="entry name" value="P-loop containing nucleoside triphosphate hydrolases"/>
    <property type="match status" value="1"/>
</dbReference>
<dbReference type="EMBL" id="WDAX01000076">
    <property type="protein sequence ID" value="KAB6567014.1"/>
    <property type="molecule type" value="Genomic_DNA"/>
</dbReference>
<dbReference type="EMBL" id="WCIF01000027">
    <property type="protein sequence ID" value="KAB5434080.1"/>
    <property type="molecule type" value="Genomic_DNA"/>
</dbReference>
<evidence type="ECO:0000313" key="25">
    <source>
        <dbReference type="Proteomes" id="UP000468344"/>
    </source>
</evidence>
<evidence type="ECO:0000313" key="9">
    <source>
        <dbReference type="EMBL" id="MBU9139589.1"/>
    </source>
</evidence>
<evidence type="ECO:0000313" key="13">
    <source>
        <dbReference type="EMBL" id="MDB0854088.1"/>
    </source>
</evidence>
<dbReference type="Proteomes" id="UP000736888">
    <property type="component" value="Unassembled WGS sequence"/>
</dbReference>
<reference evidence="14" key="11">
    <citation type="submission" date="2023-10" db="EMBL/GenBank/DDBJ databases">
        <title>Genome of potential pathogenic bacteria in Crohn's disease.</title>
        <authorList>
            <person name="Rodriguez-Palacios A."/>
        </authorList>
    </citation>
    <scope>NUCLEOTIDE SEQUENCE</scope>
    <source>
        <strain evidence="14">CavFT-hAR107</strain>
    </source>
</reference>
<dbReference type="EMBL" id="WCXA01000077">
    <property type="protein sequence ID" value="KAB3853169.1"/>
    <property type="molecule type" value="Genomic_DNA"/>
</dbReference>
<evidence type="ECO:0000313" key="14">
    <source>
        <dbReference type="EMBL" id="MDU0248849.1"/>
    </source>
</evidence>
<reference evidence="9" key="7">
    <citation type="submission" date="2021-06" db="EMBL/GenBank/DDBJ databases">
        <title>Collection of gut derived symbiotic bacterial strains cultured from healthy donors.</title>
        <authorList>
            <person name="Lin H."/>
            <person name="Littmann E."/>
            <person name="Pamer E.G."/>
        </authorList>
    </citation>
    <scope>NUCLEOTIDE SEQUENCE</scope>
    <source>
        <strain evidence="10">MSK.19.85</strain>
        <strain evidence="9">MSK.6.33</strain>
    </source>
</reference>
<evidence type="ECO:0000313" key="19">
    <source>
        <dbReference type="Proteomes" id="UP000095333"/>
    </source>
</evidence>
<dbReference type="EMBL" id="QRYT01000036">
    <property type="protein sequence ID" value="RGV06784.1"/>
    <property type="molecule type" value="Genomic_DNA"/>
</dbReference>
<protein>
    <submittedName>
        <fullName evidence="3">AAA family ATPase</fullName>
    </submittedName>
    <submittedName>
        <fullName evidence="2">Antigen PgaA</fullName>
    </submittedName>
</protein>
<dbReference type="RefSeq" id="WP_005847390.1">
    <property type="nucleotide sequence ID" value="NZ_BAABYE010000001.1"/>
</dbReference>
<dbReference type="EMBL" id="WDBY01000004">
    <property type="protein sequence ID" value="KAB6481012.1"/>
    <property type="molecule type" value="Genomic_DNA"/>
</dbReference>
<evidence type="ECO:0000313" key="27">
    <source>
        <dbReference type="Proteomes" id="UP000470332"/>
    </source>
</evidence>
<evidence type="ECO:0000313" key="17">
    <source>
        <dbReference type="EMBL" id="RGW45943.1"/>
    </source>
</evidence>
<evidence type="ECO:0000313" key="18">
    <source>
        <dbReference type="EMBL" id="RHK86724.1"/>
    </source>
</evidence>
<evidence type="ECO:0000313" key="23">
    <source>
        <dbReference type="Proteomes" id="UP000462885"/>
    </source>
</evidence>
<dbReference type="Pfam" id="PF13175">
    <property type="entry name" value="AAA_15"/>
    <property type="match status" value="1"/>
</dbReference>
<dbReference type="Proteomes" id="UP001210999">
    <property type="component" value="Unassembled WGS sequence"/>
</dbReference>
<organism evidence="2 19">
    <name type="scientific">Phocaeicola vulgatus</name>
    <name type="common">Bacteroides vulgatus</name>
    <dbReference type="NCBI Taxonomy" id="821"/>
    <lineage>
        <taxon>Bacteria</taxon>
        <taxon>Pseudomonadati</taxon>
        <taxon>Bacteroidota</taxon>
        <taxon>Bacteroidia</taxon>
        <taxon>Bacteroidales</taxon>
        <taxon>Bacteroidaceae</taxon>
        <taxon>Phocaeicola</taxon>
    </lineage>
</organism>
<evidence type="ECO:0000313" key="7">
    <source>
        <dbReference type="EMBL" id="KAB6526966.1"/>
    </source>
</evidence>
<dbReference type="EMBL" id="QROB01000017">
    <property type="protein sequence ID" value="RHK86724.1"/>
    <property type="molecule type" value="Genomic_DNA"/>
</dbReference>
<reference evidence="12" key="9">
    <citation type="submission" date="2022-01" db="EMBL/GenBank/DDBJ databases">
        <authorList>
            <person name="Mingchao X."/>
        </authorList>
    </citation>
    <scope>NUCLEOTIDE SEQUENCE</scope>
    <source>
        <strain evidence="12">Bv4372</strain>
    </source>
</reference>
<feature type="domain" description="AAA+ ATPase" evidence="1">
    <location>
        <begin position="22"/>
        <end position="369"/>
    </location>
</feature>
<dbReference type="EMBL" id="JAKKWZ010000030">
    <property type="protein sequence ID" value="MCG0341152.1"/>
    <property type="molecule type" value="Genomic_DNA"/>
</dbReference>
<dbReference type="InterPro" id="IPR003593">
    <property type="entry name" value="AAA+_ATPase"/>
</dbReference>
<evidence type="ECO:0000313" key="24">
    <source>
        <dbReference type="Proteomes" id="UP000462922"/>
    </source>
</evidence>
<dbReference type="InterPro" id="IPR041685">
    <property type="entry name" value="AAA_GajA/Old/RecF-like"/>
</dbReference>
<dbReference type="EMBL" id="QSAI01000034">
    <property type="protein sequence ID" value="RGW45943.1"/>
    <property type="molecule type" value="Genomic_DNA"/>
</dbReference>
<evidence type="ECO:0000259" key="1">
    <source>
        <dbReference type="SMART" id="SM00382"/>
    </source>
</evidence>
<dbReference type="GeneID" id="5303439"/>
<dbReference type="InterPro" id="IPR051396">
    <property type="entry name" value="Bact_Antivir_Def_Nuclease"/>
</dbReference>
<dbReference type="Proteomes" id="UP001181258">
    <property type="component" value="Unassembled WGS sequence"/>
</dbReference>
<dbReference type="EMBL" id="WDBZ01000003">
    <property type="protein sequence ID" value="KAB6456475.1"/>
    <property type="molecule type" value="Genomic_DNA"/>
</dbReference>
<dbReference type="EMBL" id="JAWDHD010000010">
    <property type="protein sequence ID" value="MDU0248849.1"/>
    <property type="molecule type" value="Genomic_DNA"/>
</dbReference>
<reference evidence="24 25" key="3">
    <citation type="journal article" date="2019" name="Nat. Med.">
        <title>A library of human gut bacterial isolates paired with longitudinal multiomics data enables mechanistic microbiome research.</title>
        <authorList>
            <person name="Poyet M."/>
            <person name="Groussin M."/>
            <person name="Gibbons S.M."/>
            <person name="Avila-Pacheco J."/>
            <person name="Jiang X."/>
            <person name="Kearney S.M."/>
            <person name="Perrotta A.R."/>
            <person name="Berdy B."/>
            <person name="Zhao S."/>
            <person name="Lieberman T.D."/>
            <person name="Swanson P.K."/>
            <person name="Smith M."/>
            <person name="Roesemann S."/>
            <person name="Alexander J.E."/>
            <person name="Rich S.A."/>
            <person name="Livny J."/>
            <person name="Vlamakis H."/>
            <person name="Clish C."/>
            <person name="Bullock K."/>
            <person name="Deik A."/>
            <person name="Scott J."/>
            <person name="Pierce K.A."/>
            <person name="Xavier R.J."/>
            <person name="Alm E.J."/>
        </authorList>
    </citation>
    <scope>NUCLEOTIDE SEQUENCE [LARGE SCALE GENOMIC DNA]</scope>
    <source>
        <strain evidence="8 24">BIOML-A110</strain>
        <strain evidence="7 26">BIOML-A122</strain>
        <strain evidence="6 25">BIOML-A140</strain>
        <strain evidence="5 28">BIOML-A141</strain>
        <strain evidence="3 27">BIOML-A9</strain>
    </source>
</reference>
<dbReference type="Proteomes" id="UP000468344">
    <property type="component" value="Unassembled WGS sequence"/>
</dbReference>
<dbReference type="EMBL" id="JAQKEI010000049">
    <property type="protein sequence ID" value="MDB0854088.1"/>
    <property type="molecule type" value="Genomic_DNA"/>
</dbReference>
<evidence type="ECO:0000313" key="6">
    <source>
        <dbReference type="EMBL" id="KAB6481012.1"/>
    </source>
</evidence>
<name>A0A173WPU7_PHOVU</name>
<dbReference type="Proteomes" id="UP000462885">
    <property type="component" value="Unassembled WGS sequence"/>
</dbReference>
<evidence type="ECO:0000313" key="21">
    <source>
        <dbReference type="Proteomes" id="UP000285469"/>
    </source>
</evidence>
<evidence type="ECO:0000313" key="26">
    <source>
        <dbReference type="Proteomes" id="UP000469427"/>
    </source>
</evidence>
<dbReference type="EMBL" id="JAJCQG010000101">
    <property type="protein sequence ID" value="MCB7283351.1"/>
    <property type="molecule type" value="Genomic_DNA"/>
</dbReference>
<dbReference type="Proteomes" id="UP000095333">
    <property type="component" value="Unassembled WGS sequence"/>
</dbReference>
<evidence type="ECO:0000313" key="10">
    <source>
        <dbReference type="EMBL" id="MBV3490653.1"/>
    </source>
</evidence>
<dbReference type="InterPro" id="IPR027417">
    <property type="entry name" value="P-loop_NTPase"/>
</dbReference>
<dbReference type="PANTHER" id="PTHR43581">
    <property type="entry name" value="ATP/GTP PHOSPHATASE"/>
    <property type="match status" value="1"/>
</dbReference>
<accession>A0A173WPU7</accession>
<dbReference type="Proteomes" id="UP001201179">
    <property type="component" value="Unassembled WGS sequence"/>
</dbReference>
<dbReference type="Proteomes" id="UP000462922">
    <property type="component" value="Unassembled WGS sequence"/>
</dbReference>